<name>A0A0Q9YEX1_9GAMM</name>
<dbReference type="InterPro" id="IPR002358">
    <property type="entry name" value="Ribosomal_uL6_CS"/>
</dbReference>
<keyword evidence="11" id="KW-1185">Reference proteome</keyword>
<sequence>MSSRVARKPIPVPNGVDIKIEASLVKVKGSKGELTQSLIQGICVEYANNEITVKPSEGLTNGDALAGTTRALLSNHVHGVSNGFEKKLVLVGVGYRAQVVAAGKTTKLNLTLGLSHPVEYTAPEGIVFESPSATEIIVKGIEKHLVGQVAADIRNIRKGIRKPEPYKGKGIRYHDERIILKETKKK</sequence>
<dbReference type="EMBL" id="LKHV02000001">
    <property type="protein sequence ID" value="MCS5709379.1"/>
    <property type="molecule type" value="Genomic_DNA"/>
</dbReference>
<dbReference type="EMBL" id="LKHV01000004">
    <property type="protein sequence ID" value="KRG19029.1"/>
    <property type="molecule type" value="Genomic_DNA"/>
</dbReference>
<dbReference type="NCBIfam" id="TIGR03654">
    <property type="entry name" value="L6_bact"/>
    <property type="match status" value="1"/>
</dbReference>
<dbReference type="SUPFAM" id="SSF56053">
    <property type="entry name" value="Ribosomal protein L6"/>
    <property type="match status" value="2"/>
</dbReference>
<reference evidence="9" key="1">
    <citation type="submission" date="2015-09" db="EMBL/GenBank/DDBJ databases">
        <title>Draft Genome Sequences of Two Novel Amoeba-resistant Intranuclear Bacteria, Candidatus Berkiella cookevillensis and Candidatus Berkiella aquae.</title>
        <authorList>
            <person name="Mehari Y.T."/>
            <person name="Arivett B.A."/>
            <person name="Farone A.L."/>
            <person name="Gunderson J.H."/>
            <person name="Farone M.B."/>
        </authorList>
    </citation>
    <scope>NUCLEOTIDE SEQUENCE [LARGE SCALE GENOMIC DNA]</scope>
    <source>
        <strain evidence="9">CC99</strain>
    </source>
</reference>
<keyword evidence="3 6" id="KW-0687">Ribonucleoprotein</keyword>
<evidence type="ECO:0000256" key="1">
    <source>
        <dbReference type="ARBA" id="ARBA00009356"/>
    </source>
</evidence>
<gene>
    <name evidence="9" type="primary">rplF</name>
    <name evidence="9" type="ORF">CC99x_01019</name>
    <name evidence="10" type="ORF">CC99x_010730</name>
</gene>
<keyword evidence="7" id="KW-0694">RNA-binding</keyword>
<dbReference type="InterPro" id="IPR000702">
    <property type="entry name" value="Ribosomal_uL6-like"/>
</dbReference>
<dbReference type="GO" id="GO:0022625">
    <property type="term" value="C:cytosolic large ribosomal subunit"/>
    <property type="evidence" value="ECO:0007669"/>
    <property type="project" value="UniProtKB-UniRule"/>
</dbReference>
<reference evidence="10" key="2">
    <citation type="journal article" date="2016" name="Genome Announc.">
        <title>Draft Genome Sequences of Two Novel Amoeba-Resistant Intranuclear Bacteria, 'Candidatus Berkiella cookevillensis' and 'Candidatus Berkiella aquae'.</title>
        <authorList>
            <person name="Mehari Y.T."/>
            <person name="Arivett B.A."/>
            <person name="Farone A.L."/>
            <person name="Gunderson J.H."/>
            <person name="Farone M.B."/>
        </authorList>
    </citation>
    <scope>NUCLEOTIDE SEQUENCE</scope>
    <source>
        <strain evidence="10">CC99</strain>
    </source>
</reference>
<dbReference type="InterPro" id="IPR036789">
    <property type="entry name" value="Ribosomal_uL6-like_a/b-dom_sf"/>
</dbReference>
<dbReference type="PIRSF" id="PIRSF002162">
    <property type="entry name" value="Ribosomal_L6"/>
    <property type="match status" value="1"/>
</dbReference>
<dbReference type="FunFam" id="3.90.930.12:FF:000001">
    <property type="entry name" value="50S ribosomal protein L6"/>
    <property type="match status" value="1"/>
</dbReference>
<dbReference type="GO" id="GO:0019843">
    <property type="term" value="F:rRNA binding"/>
    <property type="evidence" value="ECO:0007669"/>
    <property type="project" value="UniProtKB-UniRule"/>
</dbReference>
<proteinExistence type="inferred from homology"/>
<accession>A0A0Q9YEX1</accession>
<dbReference type="Proteomes" id="UP000051494">
    <property type="component" value="Unassembled WGS sequence"/>
</dbReference>
<dbReference type="GO" id="GO:0003735">
    <property type="term" value="F:structural constituent of ribosome"/>
    <property type="evidence" value="ECO:0007669"/>
    <property type="project" value="UniProtKB-UniRule"/>
</dbReference>
<reference evidence="10" key="3">
    <citation type="submission" date="2021-06" db="EMBL/GenBank/DDBJ databases">
        <title>Genomic Description and Analysis of Intracellular Bacteria, Candidatus Berkiella cookevillensis and Candidatus Berkiella aquae.</title>
        <authorList>
            <person name="Kidane D.T."/>
            <person name="Mehari Y.T."/>
            <person name="Rice F.C."/>
            <person name="Arivett B.A."/>
            <person name="Farone A.L."/>
            <person name="Berk S.G."/>
            <person name="Farone M.B."/>
        </authorList>
    </citation>
    <scope>NUCLEOTIDE SEQUENCE</scope>
    <source>
        <strain evidence="10">CC99</strain>
    </source>
</reference>
<keyword evidence="2 6" id="KW-0689">Ribosomal protein</keyword>
<dbReference type="PRINTS" id="PR00059">
    <property type="entry name" value="RIBOSOMALL6"/>
</dbReference>
<evidence type="ECO:0000256" key="2">
    <source>
        <dbReference type="ARBA" id="ARBA00022980"/>
    </source>
</evidence>
<evidence type="ECO:0000256" key="6">
    <source>
        <dbReference type="RuleBase" id="RU003869"/>
    </source>
</evidence>
<dbReference type="STRING" id="437022.CC99x_01019"/>
<dbReference type="InterPro" id="IPR019906">
    <property type="entry name" value="Ribosomal_uL6_bac-type"/>
</dbReference>
<dbReference type="PATRIC" id="fig|1590042.3.peg.1039"/>
<evidence type="ECO:0000256" key="4">
    <source>
        <dbReference type="ARBA" id="ARBA00035454"/>
    </source>
</evidence>
<dbReference type="Pfam" id="PF00347">
    <property type="entry name" value="Ribosomal_L6"/>
    <property type="match status" value="2"/>
</dbReference>
<feature type="domain" description="Large ribosomal subunit protein uL6 alpha-beta" evidence="8">
    <location>
        <begin position="12"/>
        <end position="83"/>
    </location>
</feature>
<dbReference type="Gene3D" id="3.90.930.12">
    <property type="entry name" value="Ribosomal protein L6, alpha-beta domain"/>
    <property type="match status" value="2"/>
</dbReference>
<evidence type="ECO:0000256" key="3">
    <source>
        <dbReference type="ARBA" id="ARBA00023274"/>
    </source>
</evidence>
<comment type="similarity">
    <text evidence="1 6">Belongs to the universal ribosomal protein uL6 family.</text>
</comment>
<evidence type="ECO:0000256" key="7">
    <source>
        <dbReference type="RuleBase" id="RU003870"/>
    </source>
</evidence>
<feature type="domain" description="Large ribosomal subunit protein uL6 alpha-beta" evidence="8">
    <location>
        <begin position="91"/>
        <end position="173"/>
    </location>
</feature>
<evidence type="ECO:0000256" key="5">
    <source>
        <dbReference type="NCBIfam" id="TIGR03654"/>
    </source>
</evidence>
<protein>
    <recommendedName>
        <fullName evidence="4 5">50S ribosomal protein L6</fullName>
    </recommendedName>
</protein>
<dbReference type="PROSITE" id="PS00525">
    <property type="entry name" value="RIBOSOMAL_L6_1"/>
    <property type="match status" value="1"/>
</dbReference>
<evidence type="ECO:0000259" key="8">
    <source>
        <dbReference type="Pfam" id="PF00347"/>
    </source>
</evidence>
<dbReference type="GO" id="GO:0002181">
    <property type="term" value="P:cytoplasmic translation"/>
    <property type="evidence" value="ECO:0007669"/>
    <property type="project" value="TreeGrafter"/>
</dbReference>
<evidence type="ECO:0000313" key="10">
    <source>
        <dbReference type="EMBL" id="MCS5709379.1"/>
    </source>
</evidence>
<dbReference type="OrthoDB" id="9805007at2"/>
<comment type="function">
    <text evidence="7">This protein binds to the 23S rRNA, and is important in its secondary structure. It is located near the subunit interface in the base of the L7/L12 stalk, and near the tRNA binding site of the peptidyltransferase center.</text>
</comment>
<comment type="caution">
    <text evidence="9">The sequence shown here is derived from an EMBL/GenBank/DDBJ whole genome shotgun (WGS) entry which is preliminary data.</text>
</comment>
<dbReference type="InterPro" id="IPR020040">
    <property type="entry name" value="Ribosomal_uL6_a/b-dom"/>
</dbReference>
<dbReference type="AlphaFoldDB" id="A0A0Q9YEX1"/>
<dbReference type="RefSeq" id="WP_057624141.1">
    <property type="nucleotide sequence ID" value="NZ_LKHV02000001.1"/>
</dbReference>
<evidence type="ECO:0000313" key="11">
    <source>
        <dbReference type="Proteomes" id="UP000051494"/>
    </source>
</evidence>
<dbReference type="PANTHER" id="PTHR11655">
    <property type="entry name" value="60S/50S RIBOSOMAL PROTEIN L6/L9"/>
    <property type="match status" value="1"/>
</dbReference>
<keyword evidence="7" id="KW-0699">rRNA-binding</keyword>
<evidence type="ECO:0000313" key="9">
    <source>
        <dbReference type="EMBL" id="KRG19029.1"/>
    </source>
</evidence>
<organism evidence="9">
    <name type="scientific">Candidatus Berkiella cookevillensis</name>
    <dbReference type="NCBI Taxonomy" id="437022"/>
    <lineage>
        <taxon>Bacteria</taxon>
        <taxon>Pseudomonadati</taxon>
        <taxon>Pseudomonadota</taxon>
        <taxon>Gammaproteobacteria</taxon>
        <taxon>Candidatus Berkiellales</taxon>
        <taxon>Candidatus Berkiellaceae</taxon>
        <taxon>Candidatus Berkiella</taxon>
    </lineage>
</organism>
<dbReference type="PANTHER" id="PTHR11655:SF14">
    <property type="entry name" value="LARGE RIBOSOMAL SUBUNIT PROTEIN UL6M"/>
    <property type="match status" value="1"/>
</dbReference>